<protein>
    <submittedName>
        <fullName evidence="8">Endonuclease 3</fullName>
    </submittedName>
</protein>
<dbReference type="GO" id="GO:0016788">
    <property type="term" value="F:hydrolase activity, acting on ester bonds"/>
    <property type="evidence" value="ECO:0007669"/>
    <property type="project" value="InterPro"/>
</dbReference>
<dbReference type="InterPro" id="IPR008947">
    <property type="entry name" value="PLipase_C/P1_nuclease_dom_sf"/>
</dbReference>
<gene>
    <name evidence="8" type="ORF">RSOLAG22IIIB_08258</name>
</gene>
<keyword evidence="7" id="KW-0325">Glycoprotein</keyword>
<evidence type="ECO:0000256" key="3">
    <source>
        <dbReference type="ARBA" id="ARBA00022723"/>
    </source>
</evidence>
<keyword evidence="2" id="KW-0540">Nuclease</keyword>
<evidence type="ECO:0000313" key="9">
    <source>
        <dbReference type="Proteomes" id="UP000044841"/>
    </source>
</evidence>
<comment type="similarity">
    <text evidence="1">Belongs to the nuclease type I family.</text>
</comment>
<dbReference type="GO" id="GO:0004519">
    <property type="term" value="F:endonuclease activity"/>
    <property type="evidence" value="ECO:0007669"/>
    <property type="project" value="UniProtKB-KW"/>
</dbReference>
<keyword evidence="5" id="KW-0378">Hydrolase</keyword>
<dbReference type="InterPro" id="IPR003154">
    <property type="entry name" value="S1/P1nuclease"/>
</dbReference>
<dbReference type="AlphaFoldDB" id="A0A0K6FRZ0"/>
<dbReference type="PANTHER" id="PTHR33146">
    <property type="entry name" value="ENDONUCLEASE 4"/>
    <property type="match status" value="1"/>
</dbReference>
<accession>A0A0K6FRZ0</accession>
<dbReference type="CDD" id="cd11010">
    <property type="entry name" value="S1-P1_nuclease"/>
    <property type="match status" value="1"/>
</dbReference>
<dbReference type="SUPFAM" id="SSF48537">
    <property type="entry name" value="Phospholipase C/P1 nuclease"/>
    <property type="match status" value="2"/>
</dbReference>
<dbReference type="GO" id="GO:0046872">
    <property type="term" value="F:metal ion binding"/>
    <property type="evidence" value="ECO:0007669"/>
    <property type="project" value="UniProtKB-KW"/>
</dbReference>
<evidence type="ECO:0000256" key="4">
    <source>
        <dbReference type="ARBA" id="ARBA00022759"/>
    </source>
</evidence>
<name>A0A0K6FRZ0_9AGAM</name>
<evidence type="ECO:0000256" key="6">
    <source>
        <dbReference type="ARBA" id="ARBA00023157"/>
    </source>
</evidence>
<evidence type="ECO:0000313" key="8">
    <source>
        <dbReference type="EMBL" id="CUA69006.1"/>
    </source>
</evidence>
<dbReference type="GO" id="GO:0003676">
    <property type="term" value="F:nucleic acid binding"/>
    <property type="evidence" value="ECO:0007669"/>
    <property type="project" value="InterPro"/>
</dbReference>
<dbReference type="Proteomes" id="UP000044841">
    <property type="component" value="Unassembled WGS sequence"/>
</dbReference>
<dbReference type="Pfam" id="PF02265">
    <property type="entry name" value="S1-P1_nuclease"/>
    <property type="match status" value="1"/>
</dbReference>
<dbReference type="EMBL" id="CYGV01000635">
    <property type="protein sequence ID" value="CUA69006.1"/>
    <property type="molecule type" value="Genomic_DNA"/>
</dbReference>
<organism evidence="8 9">
    <name type="scientific">Rhizoctonia solani</name>
    <dbReference type="NCBI Taxonomy" id="456999"/>
    <lineage>
        <taxon>Eukaryota</taxon>
        <taxon>Fungi</taxon>
        <taxon>Dikarya</taxon>
        <taxon>Basidiomycota</taxon>
        <taxon>Agaricomycotina</taxon>
        <taxon>Agaricomycetes</taxon>
        <taxon>Cantharellales</taxon>
        <taxon>Ceratobasidiaceae</taxon>
        <taxon>Rhizoctonia</taxon>
    </lineage>
</organism>
<keyword evidence="6" id="KW-1015">Disulfide bond</keyword>
<dbReference type="InterPro" id="IPR032710">
    <property type="entry name" value="NTF2-like_dom_sf"/>
</dbReference>
<keyword evidence="3" id="KW-0479">Metal-binding</keyword>
<sequence>MNLLPPQTSTPGLTEEQLQNEWAWLVGFVRVAEQLDWTVWEGWWTQDAFMQFGNIPRLEGKDAIAGSHGKLYGPLESTHHDFIRYSVDVPLGLIYLSSNVTFKVKQDPDKREIKLPAIAITRTYPSRRVMRLSRAFAVELAVFATPVFCWGQYGHEITATIAETHLLPSTRQAICQLLPGTFKCHLAGVAAWPDVIKQDPENHKYNSLHYVNERKTDIPRKCDDFGASGWTSNQNILTAIANRTRDIVSTDPSVHDEALRFLVHFLGDLHQPFHLAGLYLGGNNVKVRWNGRVTNLHAVWDESLVNHMIIHTTTHTRPLPTTPSTPARERERNTRIEDALRGSIYDAYTRSIIVDGIYGRWASEVEEWISCPQAPALSLQDAQIRMARGEMILDDPTDIPVCPHHWTIETHDMLCTYIWPFGLTDKTPPRELNTVDYADRVRAELIVEKQLAIGGMRLAAVLNSVLGHEDERARYGAVLFEV</sequence>
<keyword evidence="4 8" id="KW-0255">Endonuclease</keyword>
<evidence type="ECO:0000256" key="7">
    <source>
        <dbReference type="ARBA" id="ARBA00023180"/>
    </source>
</evidence>
<dbReference type="PANTHER" id="PTHR33146:SF29">
    <property type="entry name" value="S1_P1 NUCLEASE"/>
    <property type="match status" value="1"/>
</dbReference>
<evidence type="ECO:0000256" key="5">
    <source>
        <dbReference type="ARBA" id="ARBA00022801"/>
    </source>
</evidence>
<dbReference type="GO" id="GO:0006308">
    <property type="term" value="P:DNA catabolic process"/>
    <property type="evidence" value="ECO:0007669"/>
    <property type="project" value="InterPro"/>
</dbReference>
<evidence type="ECO:0000256" key="1">
    <source>
        <dbReference type="ARBA" id="ARBA00009547"/>
    </source>
</evidence>
<proteinExistence type="inferred from homology"/>
<dbReference type="SUPFAM" id="SSF54427">
    <property type="entry name" value="NTF2-like"/>
    <property type="match status" value="1"/>
</dbReference>
<reference evidence="8 9" key="1">
    <citation type="submission" date="2015-07" db="EMBL/GenBank/DDBJ databases">
        <authorList>
            <person name="Noorani M."/>
        </authorList>
    </citation>
    <scope>NUCLEOTIDE SEQUENCE [LARGE SCALE GENOMIC DNA]</scope>
    <source>
        <strain evidence="8">BBA 69670</strain>
    </source>
</reference>
<evidence type="ECO:0000256" key="2">
    <source>
        <dbReference type="ARBA" id="ARBA00022722"/>
    </source>
</evidence>
<keyword evidence="9" id="KW-1185">Reference proteome</keyword>
<dbReference type="Gene3D" id="1.10.575.10">
    <property type="entry name" value="P1 Nuclease"/>
    <property type="match status" value="1"/>
</dbReference>